<sequence>MAHTELRIQEIVLAMEQAQESLESDTKSSAGDKYETSREMIQQDLTRYQGQLLHAKKDRVILEQLDPLQTTGTIVLGSLVTTNKAAYFMAISLGKLHVEGHDYMAISAASPIGQLFMGKQVGDVIDFNGAKQQILAVL</sequence>
<proteinExistence type="predicted"/>
<keyword evidence="2" id="KW-1185">Reference proteome</keyword>
<dbReference type="RefSeq" id="WP_234991170.1">
    <property type="nucleotide sequence ID" value="NZ_FXAU01000003.1"/>
</dbReference>
<dbReference type="EMBL" id="FXAU01000003">
    <property type="protein sequence ID" value="SMG28114.1"/>
    <property type="molecule type" value="Genomic_DNA"/>
</dbReference>
<reference evidence="1 2" key="1">
    <citation type="submission" date="2017-04" db="EMBL/GenBank/DDBJ databases">
        <authorList>
            <person name="Afonso C.L."/>
            <person name="Miller P.J."/>
            <person name="Scott M.A."/>
            <person name="Spackman E."/>
            <person name="Goraichik I."/>
            <person name="Dimitrov K.M."/>
            <person name="Suarez D.L."/>
            <person name="Swayne D.E."/>
        </authorList>
    </citation>
    <scope>NUCLEOTIDE SEQUENCE [LARGE SCALE GENOMIC DNA]</scope>
    <source>
        <strain evidence="1 2">DSM 22418</strain>
    </source>
</reference>
<evidence type="ECO:0008006" key="3">
    <source>
        <dbReference type="Google" id="ProtNLM"/>
    </source>
</evidence>
<accession>A0A1X7JJY9</accession>
<protein>
    <recommendedName>
        <fullName evidence="3">Transcription elongation factor, GreA/GreB, C-term</fullName>
    </recommendedName>
</protein>
<evidence type="ECO:0000313" key="2">
    <source>
        <dbReference type="Proteomes" id="UP000192980"/>
    </source>
</evidence>
<organism evidence="1 2">
    <name type="scientific">Sphingobacterium psychroaquaticum</name>
    <dbReference type="NCBI Taxonomy" id="561061"/>
    <lineage>
        <taxon>Bacteria</taxon>
        <taxon>Pseudomonadati</taxon>
        <taxon>Bacteroidota</taxon>
        <taxon>Sphingobacteriia</taxon>
        <taxon>Sphingobacteriales</taxon>
        <taxon>Sphingobacteriaceae</taxon>
        <taxon>Sphingobacterium</taxon>
    </lineage>
</organism>
<gene>
    <name evidence="1" type="ORF">SAMN05660862_1784</name>
</gene>
<dbReference type="STRING" id="561061.SAMN05660862_1784"/>
<evidence type="ECO:0000313" key="1">
    <source>
        <dbReference type="EMBL" id="SMG28114.1"/>
    </source>
</evidence>
<dbReference type="AlphaFoldDB" id="A0A1X7JJY9"/>
<dbReference type="Proteomes" id="UP000192980">
    <property type="component" value="Unassembled WGS sequence"/>
</dbReference>
<name>A0A1X7JJY9_9SPHI</name>